<keyword evidence="2" id="KW-1185">Reference proteome</keyword>
<name>A0A5B0GUQ1_9BURK</name>
<proteinExistence type="predicted"/>
<dbReference type="RefSeq" id="WP_188130931.1">
    <property type="nucleotide sequence ID" value="NZ_VTUZ01000019.1"/>
</dbReference>
<dbReference type="EMBL" id="VTUZ01000019">
    <property type="protein sequence ID" value="KAA1006532.1"/>
    <property type="molecule type" value="Genomic_DNA"/>
</dbReference>
<dbReference type="AlphaFoldDB" id="A0A5B0GUQ1"/>
<reference evidence="1 2" key="1">
    <citation type="submission" date="2019-08" db="EMBL/GenBank/DDBJ databases">
        <title>Paraburkholderia sp. DCY113.</title>
        <authorList>
            <person name="Kang J."/>
        </authorList>
    </citation>
    <scope>NUCLEOTIDE SEQUENCE [LARGE SCALE GENOMIC DNA]</scope>
    <source>
        <strain evidence="1 2">DCY113</strain>
    </source>
</reference>
<comment type="caution">
    <text evidence="1">The sequence shown here is derived from an EMBL/GenBank/DDBJ whole genome shotgun (WGS) entry which is preliminary data.</text>
</comment>
<evidence type="ECO:0000313" key="1">
    <source>
        <dbReference type="EMBL" id="KAA1006532.1"/>
    </source>
</evidence>
<organism evidence="1 2">
    <name type="scientific">Paraburkholderia panacisoli</name>
    <dbReference type="NCBI Taxonomy" id="2603818"/>
    <lineage>
        <taxon>Bacteria</taxon>
        <taxon>Pseudomonadati</taxon>
        <taxon>Pseudomonadota</taxon>
        <taxon>Betaproteobacteria</taxon>
        <taxon>Burkholderiales</taxon>
        <taxon>Burkholderiaceae</taxon>
        <taxon>Paraburkholderia</taxon>
    </lineage>
</organism>
<protein>
    <submittedName>
        <fullName evidence="1">Uncharacterized protein</fullName>
    </submittedName>
</protein>
<accession>A0A5B0GUQ1</accession>
<dbReference type="Proteomes" id="UP000325273">
    <property type="component" value="Unassembled WGS sequence"/>
</dbReference>
<gene>
    <name evidence="1" type="ORF">FVF58_26130</name>
</gene>
<sequence length="69" mass="7319">MGVTRVVFGSHDGPRFARSASDGSMRGFSAIIAFFSGAGCVPRFARQLRAGSSPIFIGDFPRLPSKLTV</sequence>
<evidence type="ECO:0000313" key="2">
    <source>
        <dbReference type="Proteomes" id="UP000325273"/>
    </source>
</evidence>